<dbReference type="SUPFAM" id="SSF56281">
    <property type="entry name" value="Metallo-hydrolase/oxidoreductase"/>
    <property type="match status" value="1"/>
</dbReference>
<keyword evidence="5" id="KW-0539">Nucleus</keyword>
<dbReference type="PANTHER" id="PTHR23240:SF36">
    <property type="entry name" value="DNA CROSS-LINK REPAIR PROTEIN SNM1"/>
    <property type="match status" value="1"/>
</dbReference>
<keyword evidence="3" id="KW-0227">DNA damage</keyword>
<keyword evidence="4" id="KW-0234">DNA repair</keyword>
<dbReference type="PANTHER" id="PTHR23240">
    <property type="entry name" value="DNA CROSS-LINK REPAIR PROTEIN PSO2/SNM1-RELATED"/>
    <property type="match status" value="1"/>
</dbReference>
<gene>
    <name evidence="8" type="ORF">V5N11_010648</name>
</gene>
<evidence type="ECO:0000259" key="7">
    <source>
        <dbReference type="Pfam" id="PF07522"/>
    </source>
</evidence>
<proteinExistence type="inferred from homology"/>
<accession>A0ABD1AU10</accession>
<dbReference type="CDD" id="cd16273">
    <property type="entry name" value="SNM1A-1C-like_MBL-fold"/>
    <property type="match status" value="1"/>
</dbReference>
<reference evidence="8 9" key="1">
    <citation type="submission" date="2024-04" db="EMBL/GenBank/DDBJ databases">
        <title>Genome assembly C_amara_ONT_v2.</title>
        <authorList>
            <person name="Yant L."/>
            <person name="Moore C."/>
            <person name="Slenker M."/>
        </authorList>
    </citation>
    <scope>NUCLEOTIDE SEQUENCE [LARGE SCALE GENOMIC DNA]</scope>
    <source>
        <tissue evidence="8">Leaf</tissue>
    </source>
</reference>
<evidence type="ECO:0000313" key="9">
    <source>
        <dbReference type="Proteomes" id="UP001558713"/>
    </source>
</evidence>
<dbReference type="GO" id="GO:0005634">
    <property type="term" value="C:nucleus"/>
    <property type="evidence" value="ECO:0007669"/>
    <property type="project" value="UniProtKB-SubCell"/>
</dbReference>
<feature type="compositionally biased region" description="Acidic residues" evidence="6">
    <location>
        <begin position="1"/>
        <end position="12"/>
    </location>
</feature>
<dbReference type="Gene3D" id="3.60.15.10">
    <property type="entry name" value="Ribonuclease Z/Hydroxyacylglutathione hydrolase-like"/>
    <property type="match status" value="1"/>
</dbReference>
<evidence type="ECO:0000256" key="2">
    <source>
        <dbReference type="ARBA" id="ARBA00010304"/>
    </source>
</evidence>
<feature type="region of interest" description="Disordered" evidence="6">
    <location>
        <begin position="1"/>
        <end position="21"/>
    </location>
</feature>
<comment type="similarity">
    <text evidence="2">Belongs to the DNA repair metallo-beta-lactamase (DRMBL) family.</text>
</comment>
<dbReference type="Proteomes" id="UP001558713">
    <property type="component" value="Unassembled WGS sequence"/>
</dbReference>
<dbReference type="Pfam" id="PF07522">
    <property type="entry name" value="DRMBL"/>
    <property type="match status" value="1"/>
</dbReference>
<dbReference type="AlphaFoldDB" id="A0ABD1AU10"/>
<evidence type="ECO:0000313" key="8">
    <source>
        <dbReference type="EMBL" id="KAL1210067.1"/>
    </source>
</evidence>
<keyword evidence="9" id="KW-1185">Reference proteome</keyword>
<evidence type="ECO:0000256" key="5">
    <source>
        <dbReference type="ARBA" id="ARBA00023242"/>
    </source>
</evidence>
<dbReference type="GO" id="GO:0006281">
    <property type="term" value="P:DNA repair"/>
    <property type="evidence" value="ECO:0007669"/>
    <property type="project" value="UniProtKB-KW"/>
</dbReference>
<dbReference type="FunFam" id="3.60.15.10:FF:000010">
    <property type="entry name" value="DNA cross-link repair 1A"/>
    <property type="match status" value="1"/>
</dbReference>
<dbReference type="EMBL" id="JBANAX010000401">
    <property type="protein sequence ID" value="KAL1210067.1"/>
    <property type="molecule type" value="Genomic_DNA"/>
</dbReference>
<comment type="subcellular location">
    <subcellularLocation>
        <location evidence="1">Nucleus</location>
    </subcellularLocation>
</comment>
<name>A0ABD1AU10_CARAN</name>
<organism evidence="8 9">
    <name type="scientific">Cardamine amara subsp. amara</name>
    <dbReference type="NCBI Taxonomy" id="228776"/>
    <lineage>
        <taxon>Eukaryota</taxon>
        <taxon>Viridiplantae</taxon>
        <taxon>Streptophyta</taxon>
        <taxon>Embryophyta</taxon>
        <taxon>Tracheophyta</taxon>
        <taxon>Spermatophyta</taxon>
        <taxon>Magnoliopsida</taxon>
        <taxon>eudicotyledons</taxon>
        <taxon>Gunneridae</taxon>
        <taxon>Pentapetalae</taxon>
        <taxon>rosids</taxon>
        <taxon>malvids</taxon>
        <taxon>Brassicales</taxon>
        <taxon>Brassicaceae</taxon>
        <taxon>Cardamineae</taxon>
        <taxon>Cardamine</taxon>
    </lineage>
</organism>
<evidence type="ECO:0000256" key="6">
    <source>
        <dbReference type="SAM" id="MobiDB-lite"/>
    </source>
</evidence>
<dbReference type="Gene3D" id="3.40.50.12650">
    <property type="match status" value="1"/>
</dbReference>
<feature type="domain" description="DNA repair metallo-beta-lactamase" evidence="7">
    <location>
        <begin position="365"/>
        <end position="470"/>
    </location>
</feature>
<evidence type="ECO:0000256" key="3">
    <source>
        <dbReference type="ARBA" id="ARBA00022763"/>
    </source>
</evidence>
<comment type="caution">
    <text evidence="8">The sequence shown here is derived from an EMBL/GenBank/DDBJ whole genome shotgun (WGS) entry which is preliminary data.</text>
</comment>
<dbReference type="FunFam" id="3.40.50.12650:FF:000001">
    <property type="entry name" value="DNA cross-link repair 1A"/>
    <property type="match status" value="1"/>
</dbReference>
<sequence length="488" mass="55721">MDFSDEDDDEDCFGSRFNDDVNEGEEEEGFVFCDDVEEEEEEEGFASDFYKAGSDWSCLVEEDEKTDKFSSSEKKKMKQANLFQIWGLQNVSSPETTTKKMKQTDLFQIWGLQKPSSPFASPASTSAKKTVLGKRLRDSSFTNDSPRQCPFYKKLPGTPFTVDAFRYGCVQGCSAYFLTHYHADHYIGLTKSWSHGPIYCSSLTSRLLRLSLSVNPSFIHPLELDVDYTINGIKVTLIEANHCPGAALIHFRLLDGTCYLHTGDFRASKQMQTHPLLFNQRVHVLYLDTTYCNPRYKFPSKENVLSYVVRITKDILRKQPKTLIVVGSYSIGKECVYLAIAKALGVKIFANASRRRILHSFGWDDISKNLCTDGKATCLHVLPMSSLRVEILEEHLKVYREHYGAVLAFRPTGWTYSEKIGEQLDLIKPTSKGKISIYGVPYSEHSSFTELREFVQFLRPDKIIPTVNNANAGNREKMQSCFREWLRR</sequence>
<dbReference type="InterPro" id="IPR011084">
    <property type="entry name" value="DRMBL"/>
</dbReference>
<protein>
    <submittedName>
        <fullName evidence="8">DNA cross-link repair protein SNM1</fullName>
    </submittedName>
</protein>
<evidence type="ECO:0000256" key="1">
    <source>
        <dbReference type="ARBA" id="ARBA00004123"/>
    </source>
</evidence>
<evidence type="ECO:0000256" key="4">
    <source>
        <dbReference type="ARBA" id="ARBA00023204"/>
    </source>
</evidence>
<dbReference type="InterPro" id="IPR036866">
    <property type="entry name" value="RibonucZ/Hydroxyglut_hydro"/>
</dbReference>